<organism evidence="3 4">
    <name type="scientific">Trypanosoma theileri</name>
    <dbReference type="NCBI Taxonomy" id="67003"/>
    <lineage>
        <taxon>Eukaryota</taxon>
        <taxon>Discoba</taxon>
        <taxon>Euglenozoa</taxon>
        <taxon>Kinetoplastea</taxon>
        <taxon>Metakinetoplastina</taxon>
        <taxon>Trypanosomatida</taxon>
        <taxon>Trypanosomatidae</taxon>
        <taxon>Trypanosoma</taxon>
    </lineage>
</organism>
<reference evidence="3 4" key="1">
    <citation type="submission" date="2017-03" db="EMBL/GenBank/DDBJ databases">
        <title>An alternative strategy for trypanosome survival in the mammalian bloodstream revealed through genome and transcriptome analysis of the ubiquitous bovine parasite Trypanosoma (Megatrypanum) theileri.</title>
        <authorList>
            <person name="Kelly S."/>
            <person name="Ivens A."/>
            <person name="Mott A."/>
            <person name="O'Neill E."/>
            <person name="Emms D."/>
            <person name="Macleod O."/>
            <person name="Voorheis P."/>
            <person name="Matthews J."/>
            <person name="Matthews K."/>
            <person name="Carrington M."/>
        </authorList>
    </citation>
    <scope>NUCLEOTIDE SEQUENCE [LARGE SCALE GENOMIC DNA]</scope>
    <source>
        <strain evidence="3">Edinburgh</strain>
    </source>
</reference>
<dbReference type="AlphaFoldDB" id="A0A1X0NPV2"/>
<dbReference type="GeneID" id="39987693"/>
<evidence type="ECO:0000256" key="2">
    <source>
        <dbReference type="SAM" id="Phobius"/>
    </source>
</evidence>
<dbReference type="RefSeq" id="XP_028880790.1">
    <property type="nucleotide sequence ID" value="XM_029027913.1"/>
</dbReference>
<dbReference type="Proteomes" id="UP000192257">
    <property type="component" value="Unassembled WGS sequence"/>
</dbReference>
<gene>
    <name evidence="3" type="ORF">TM35_000261760</name>
</gene>
<keyword evidence="2" id="KW-0472">Membrane</keyword>
<protein>
    <submittedName>
        <fullName evidence="3">Uncharacterized protein</fullName>
    </submittedName>
</protein>
<feature type="transmembrane region" description="Helical" evidence="2">
    <location>
        <begin position="54"/>
        <end position="76"/>
    </location>
</feature>
<dbReference type="EMBL" id="NBCO01000026">
    <property type="protein sequence ID" value="ORC86724.1"/>
    <property type="molecule type" value="Genomic_DNA"/>
</dbReference>
<keyword evidence="2" id="KW-0812">Transmembrane</keyword>
<evidence type="ECO:0000313" key="3">
    <source>
        <dbReference type="EMBL" id="ORC86724.1"/>
    </source>
</evidence>
<evidence type="ECO:0000313" key="4">
    <source>
        <dbReference type="Proteomes" id="UP000192257"/>
    </source>
</evidence>
<name>A0A1X0NPV2_9TRYP</name>
<proteinExistence type="predicted"/>
<sequence>MVSGSALVKKERPAATTPLPSFETDPADAKANVRAAPPYSKQGKREKGQNATEIVFFFLFLFFHRDWTCVCVWVGLGCGSRGFPRTWLKNPETAPASHFAPRLLSRQTPGILLLLPFPTPRSSKPTLQFGRFVEDMCLLSVLKGLFSSWECVLGGTKRSVNLRELPIPSAQGKKQNQSNPHFFFRAESNGGKRFCFCALNRGNGVFFFTFCACQTVVRKANSSPKPYGGNASF</sequence>
<accession>A0A1X0NPV2</accession>
<evidence type="ECO:0000256" key="1">
    <source>
        <dbReference type="SAM" id="MobiDB-lite"/>
    </source>
</evidence>
<comment type="caution">
    <text evidence="3">The sequence shown here is derived from an EMBL/GenBank/DDBJ whole genome shotgun (WGS) entry which is preliminary data.</text>
</comment>
<keyword evidence="4" id="KW-1185">Reference proteome</keyword>
<dbReference type="VEuPathDB" id="TriTrypDB:TM35_000261760"/>
<keyword evidence="2" id="KW-1133">Transmembrane helix</keyword>
<feature type="region of interest" description="Disordered" evidence="1">
    <location>
        <begin position="1"/>
        <end position="45"/>
    </location>
</feature>